<evidence type="ECO:0000256" key="2">
    <source>
        <dbReference type="ARBA" id="ARBA00022692"/>
    </source>
</evidence>
<keyword evidence="2 5" id="KW-0812">Transmembrane</keyword>
<proteinExistence type="predicted"/>
<protein>
    <submittedName>
        <fullName evidence="6">RTA1 like protein-domain-containing protein</fullName>
    </submittedName>
</protein>
<dbReference type="Pfam" id="PF04479">
    <property type="entry name" value="RTA1"/>
    <property type="match status" value="1"/>
</dbReference>
<feature type="transmembrane region" description="Helical" evidence="5">
    <location>
        <begin position="251"/>
        <end position="269"/>
    </location>
</feature>
<dbReference type="OrthoDB" id="3358017at2759"/>
<feature type="transmembrane region" description="Helical" evidence="5">
    <location>
        <begin position="53"/>
        <end position="71"/>
    </location>
</feature>
<reference evidence="6 7" key="1">
    <citation type="journal article" date="2019" name="New Phytol.">
        <title>Comparative genomics reveals unique wood-decay strategies and fruiting body development in the Schizophyllaceae.</title>
        <authorList>
            <person name="Almasi E."/>
            <person name="Sahu N."/>
            <person name="Krizsan K."/>
            <person name="Balint B."/>
            <person name="Kovacs G.M."/>
            <person name="Kiss B."/>
            <person name="Cseklye J."/>
            <person name="Drula E."/>
            <person name="Henrissat B."/>
            <person name="Nagy I."/>
            <person name="Chovatia M."/>
            <person name="Adam C."/>
            <person name="LaButti K."/>
            <person name="Lipzen A."/>
            <person name="Riley R."/>
            <person name="Grigoriev I.V."/>
            <person name="Nagy L.G."/>
        </authorList>
    </citation>
    <scope>NUCLEOTIDE SEQUENCE [LARGE SCALE GENOMIC DNA]</scope>
    <source>
        <strain evidence="6 7">NL-1724</strain>
    </source>
</reference>
<feature type="transmembrane region" description="Helical" evidence="5">
    <location>
        <begin position="156"/>
        <end position="182"/>
    </location>
</feature>
<dbReference type="InterPro" id="IPR007568">
    <property type="entry name" value="RTA1"/>
</dbReference>
<evidence type="ECO:0000256" key="1">
    <source>
        <dbReference type="ARBA" id="ARBA00004141"/>
    </source>
</evidence>
<dbReference type="PANTHER" id="PTHR31465:SF9">
    <property type="entry name" value="SPHINGOID LONG-CHAIN BASE TRANSPORTER RSB1"/>
    <property type="match status" value="1"/>
</dbReference>
<dbReference type="Proteomes" id="UP000320762">
    <property type="component" value="Unassembled WGS sequence"/>
</dbReference>
<feature type="transmembrane region" description="Helical" evidence="5">
    <location>
        <begin position="194"/>
        <end position="214"/>
    </location>
</feature>
<comment type="subcellular location">
    <subcellularLocation>
        <location evidence="1">Membrane</location>
        <topology evidence="1">Multi-pass membrane protein</topology>
    </subcellularLocation>
</comment>
<gene>
    <name evidence="6" type="ORF">BD626DRAFT_415519</name>
</gene>
<sequence length="340" mass="36690">MDATSSANVTATAASAVLATSASAVASSAVTAASASAAAVSAGAALSPYGYVPTEWICIVFLVLLSISTALHIGEAAMTRSWYIFPTAVLAGILEIMGWMARFKSSENVYLTWAFEMQITCTILGPTPLLAAYFMILGYIIDILGPSYSRLSPKLYSIIFCTGDIVSLIVQGVGGGIAAAAFGRGKDPEQGGHIMLGGILFQMFCLIIFTLCFVECFYRYFTNKPVAPNSGLDDALMKSAARRRMSKNVKLMIVGLTFTIAVILVRSIYRTLELIDGWTGRIITTQLYFNVMDGAMIVLAMYSLNFIHPGFLLKRQKNRDEMLRLNSVGKSSSDDASMWA</sequence>
<dbReference type="AlphaFoldDB" id="A0A550BTC7"/>
<accession>A0A550BTC7</accession>
<evidence type="ECO:0000256" key="5">
    <source>
        <dbReference type="SAM" id="Phobius"/>
    </source>
</evidence>
<dbReference type="PANTHER" id="PTHR31465">
    <property type="entry name" value="PROTEIN RTA1-RELATED"/>
    <property type="match status" value="1"/>
</dbReference>
<organism evidence="6 7">
    <name type="scientific">Schizophyllum amplum</name>
    <dbReference type="NCBI Taxonomy" id="97359"/>
    <lineage>
        <taxon>Eukaryota</taxon>
        <taxon>Fungi</taxon>
        <taxon>Dikarya</taxon>
        <taxon>Basidiomycota</taxon>
        <taxon>Agaricomycotina</taxon>
        <taxon>Agaricomycetes</taxon>
        <taxon>Agaricomycetidae</taxon>
        <taxon>Agaricales</taxon>
        <taxon>Schizophyllaceae</taxon>
        <taxon>Schizophyllum</taxon>
    </lineage>
</organism>
<feature type="transmembrane region" description="Helical" evidence="5">
    <location>
        <begin position="289"/>
        <end position="313"/>
    </location>
</feature>
<evidence type="ECO:0000313" key="7">
    <source>
        <dbReference type="Proteomes" id="UP000320762"/>
    </source>
</evidence>
<keyword evidence="3 5" id="KW-1133">Transmembrane helix</keyword>
<feature type="transmembrane region" description="Helical" evidence="5">
    <location>
        <begin position="123"/>
        <end position="144"/>
    </location>
</feature>
<dbReference type="GO" id="GO:0005886">
    <property type="term" value="C:plasma membrane"/>
    <property type="evidence" value="ECO:0007669"/>
    <property type="project" value="TreeGrafter"/>
</dbReference>
<comment type="caution">
    <text evidence="6">The sequence shown here is derived from an EMBL/GenBank/DDBJ whole genome shotgun (WGS) entry which is preliminary data.</text>
</comment>
<feature type="transmembrane region" description="Helical" evidence="5">
    <location>
        <begin position="83"/>
        <end position="103"/>
    </location>
</feature>
<keyword evidence="4 5" id="KW-0472">Membrane</keyword>
<dbReference type="STRING" id="97359.A0A550BTC7"/>
<evidence type="ECO:0000313" key="6">
    <source>
        <dbReference type="EMBL" id="TRM55792.1"/>
    </source>
</evidence>
<dbReference type="EMBL" id="VDMD01000095">
    <property type="protein sequence ID" value="TRM55792.1"/>
    <property type="molecule type" value="Genomic_DNA"/>
</dbReference>
<evidence type="ECO:0000256" key="4">
    <source>
        <dbReference type="ARBA" id="ARBA00023136"/>
    </source>
</evidence>
<dbReference type="GO" id="GO:0000324">
    <property type="term" value="C:fungal-type vacuole"/>
    <property type="evidence" value="ECO:0007669"/>
    <property type="project" value="TreeGrafter"/>
</dbReference>
<name>A0A550BTC7_9AGAR</name>
<evidence type="ECO:0000256" key="3">
    <source>
        <dbReference type="ARBA" id="ARBA00022989"/>
    </source>
</evidence>
<keyword evidence="7" id="KW-1185">Reference proteome</keyword>